<dbReference type="Pfam" id="PF03968">
    <property type="entry name" value="LptD_N"/>
    <property type="match status" value="1"/>
</dbReference>
<feature type="compositionally biased region" description="Basic and acidic residues" evidence="5">
    <location>
        <begin position="184"/>
        <end position="200"/>
    </location>
</feature>
<dbReference type="AlphaFoldDB" id="A0A553JTV3"/>
<feature type="domain" description="Organic solvent tolerance-like N-terminal" evidence="6">
    <location>
        <begin position="31"/>
        <end position="141"/>
    </location>
</feature>
<dbReference type="RefSeq" id="WP_143562965.1">
    <property type="nucleotide sequence ID" value="NZ_BMPL01000002.1"/>
</dbReference>
<comment type="caution">
    <text evidence="7">The sequence shown here is derived from an EMBL/GenBank/DDBJ whole genome shotgun (WGS) entry which is preliminary data.</text>
</comment>
<dbReference type="InterPro" id="IPR005653">
    <property type="entry name" value="OstA-like_N"/>
</dbReference>
<reference evidence="8" key="1">
    <citation type="submission" date="2019-07" db="EMBL/GenBank/DDBJ databases">
        <title>Shewanella sp. YLB-08 draft genomic sequence.</title>
        <authorList>
            <person name="Yu L."/>
        </authorList>
    </citation>
    <scope>NUCLEOTIDE SEQUENCE [LARGE SCALE GENOMIC DNA]</scope>
    <source>
        <strain evidence="8">JCM 20706</strain>
    </source>
</reference>
<evidence type="ECO:0000313" key="7">
    <source>
        <dbReference type="EMBL" id="TRY15870.1"/>
    </source>
</evidence>
<dbReference type="GO" id="GO:0017089">
    <property type="term" value="F:glycolipid transfer activity"/>
    <property type="evidence" value="ECO:0007669"/>
    <property type="project" value="TreeGrafter"/>
</dbReference>
<dbReference type="NCBIfam" id="TIGR03002">
    <property type="entry name" value="outer_YhbN_LptA"/>
    <property type="match status" value="1"/>
</dbReference>
<dbReference type="GO" id="GO:0015920">
    <property type="term" value="P:lipopolysaccharide transport"/>
    <property type="evidence" value="ECO:0007669"/>
    <property type="project" value="UniProtKB-UniRule"/>
</dbReference>
<feature type="chain" id="PRO_5022273346" description="Lipopolysaccharide export system protein LptA" evidence="4">
    <location>
        <begin position="22"/>
        <end position="200"/>
    </location>
</feature>
<keyword evidence="3 4" id="KW-0574">Periplasm</keyword>
<keyword evidence="2 4" id="KW-0732">Signal</keyword>
<dbReference type="Gene3D" id="2.60.450.10">
    <property type="entry name" value="Lipopolysaccharide (LPS) transport protein A like domain"/>
    <property type="match status" value="1"/>
</dbReference>
<dbReference type="OrthoDB" id="9795964at2"/>
<feature type="region of interest" description="Disordered" evidence="5">
    <location>
        <begin position="158"/>
        <end position="200"/>
    </location>
</feature>
<evidence type="ECO:0000259" key="6">
    <source>
        <dbReference type="Pfam" id="PF03968"/>
    </source>
</evidence>
<evidence type="ECO:0000256" key="3">
    <source>
        <dbReference type="ARBA" id="ARBA00022764"/>
    </source>
</evidence>
<evidence type="ECO:0000313" key="8">
    <source>
        <dbReference type="Proteomes" id="UP000318126"/>
    </source>
</evidence>
<evidence type="ECO:0000256" key="1">
    <source>
        <dbReference type="ARBA" id="ARBA00022448"/>
    </source>
</evidence>
<dbReference type="GO" id="GO:0001530">
    <property type="term" value="F:lipopolysaccharide binding"/>
    <property type="evidence" value="ECO:0007669"/>
    <property type="project" value="InterPro"/>
</dbReference>
<proteinExistence type="inferred from homology"/>
<gene>
    <name evidence="4 7" type="primary">lptA</name>
    <name evidence="7" type="ORF">FN961_02505</name>
</gene>
<dbReference type="EMBL" id="VKGK01000002">
    <property type="protein sequence ID" value="TRY15870.1"/>
    <property type="molecule type" value="Genomic_DNA"/>
</dbReference>
<comment type="similarity">
    <text evidence="4">Belongs to the LptA family.</text>
</comment>
<evidence type="ECO:0000256" key="5">
    <source>
        <dbReference type="SAM" id="MobiDB-lite"/>
    </source>
</evidence>
<comment type="subcellular location">
    <subcellularLocation>
        <location evidence="4">Periplasm</location>
    </subcellularLocation>
</comment>
<dbReference type="PANTHER" id="PTHR36504">
    <property type="entry name" value="LIPOPOLYSACCHARIDE EXPORT SYSTEM PROTEIN LPTA"/>
    <property type="match status" value="1"/>
</dbReference>
<feature type="compositionally biased region" description="Basic and acidic residues" evidence="5">
    <location>
        <begin position="164"/>
        <end position="174"/>
    </location>
</feature>
<dbReference type="Proteomes" id="UP000318126">
    <property type="component" value="Unassembled WGS sequence"/>
</dbReference>
<dbReference type="PANTHER" id="PTHR36504:SF1">
    <property type="entry name" value="LIPOPOLYSACCHARIDE EXPORT SYSTEM PROTEIN LPTA"/>
    <property type="match status" value="1"/>
</dbReference>
<comment type="subunit">
    <text evidence="4">Component of the lipopolysaccharide transport and assembly complex.</text>
</comment>
<evidence type="ECO:0000256" key="2">
    <source>
        <dbReference type="ARBA" id="ARBA00022729"/>
    </source>
</evidence>
<keyword evidence="8" id="KW-1185">Reference proteome</keyword>
<protein>
    <recommendedName>
        <fullName evidence="4">Lipopolysaccharide export system protein LptA</fullName>
    </recommendedName>
</protein>
<sequence precursor="true">MKHNTGIITVFLCLFSFNSLAKVDDLKQEVKISAASQEADIKNNQIIFNGPVEVTQGSVKINADKLRAYTKEGAGGRILVATGNPATYSQIMEDGRLASASAKEILYELSKRTLILKGNATLEQDGSQVTGDQIRYNIAKQQLIAESSGNDRVITIIQPENYQEDSKSDTKTEPSKSPSEVQDEQPKTQEDPALKAQEIK</sequence>
<organism evidence="7 8">
    <name type="scientific">Shewanella hanedai</name>
    <name type="common">Alteromonas hanedai</name>
    <dbReference type="NCBI Taxonomy" id="25"/>
    <lineage>
        <taxon>Bacteria</taxon>
        <taxon>Pseudomonadati</taxon>
        <taxon>Pseudomonadota</taxon>
        <taxon>Gammaproteobacteria</taxon>
        <taxon>Alteromonadales</taxon>
        <taxon>Shewanellaceae</taxon>
        <taxon>Shewanella</taxon>
    </lineage>
</organism>
<comment type="function">
    <text evidence="4">Involved in the assembly of lipopolysaccharide (LPS). Required for the translocation of LPS from the inner membrane to the outer membrane. May form a bridge between the inner membrane and the outer membrane, via interactions with LptC and LptD, thereby facilitating LPS transfer across the periplasm.</text>
</comment>
<dbReference type="GO" id="GO:0009279">
    <property type="term" value="C:cell outer membrane"/>
    <property type="evidence" value="ECO:0007669"/>
    <property type="project" value="TreeGrafter"/>
</dbReference>
<accession>A0A553JTV3</accession>
<evidence type="ECO:0000256" key="4">
    <source>
        <dbReference type="HAMAP-Rule" id="MF_01914"/>
    </source>
</evidence>
<name>A0A553JTV3_SHEHA</name>
<dbReference type="GO" id="GO:0043165">
    <property type="term" value="P:Gram-negative-bacterium-type cell outer membrane assembly"/>
    <property type="evidence" value="ECO:0007669"/>
    <property type="project" value="UniProtKB-UniRule"/>
</dbReference>
<dbReference type="HAMAP" id="MF_01914">
    <property type="entry name" value="LPS_assembly_LptA"/>
    <property type="match status" value="1"/>
</dbReference>
<dbReference type="InterPro" id="IPR052037">
    <property type="entry name" value="LPS_export_LptA"/>
</dbReference>
<dbReference type="InterPro" id="IPR014340">
    <property type="entry name" value="LptA"/>
</dbReference>
<dbReference type="GO" id="GO:0030288">
    <property type="term" value="C:outer membrane-bounded periplasmic space"/>
    <property type="evidence" value="ECO:0007669"/>
    <property type="project" value="TreeGrafter"/>
</dbReference>
<keyword evidence="1 4" id="KW-0813">Transport</keyword>
<feature type="signal peptide" evidence="4">
    <location>
        <begin position="1"/>
        <end position="21"/>
    </location>
</feature>